<protein>
    <recommendedName>
        <fullName evidence="8 9">Chromosomal replication initiator protein DnaA</fullName>
    </recommendedName>
</protein>
<dbReference type="InterPro" id="IPR013317">
    <property type="entry name" value="DnaA_dom"/>
</dbReference>
<feature type="region of interest" description="Domain I, interacts with DnaA modulators" evidence="8">
    <location>
        <begin position="1"/>
        <end position="80"/>
    </location>
</feature>
<evidence type="ECO:0000256" key="1">
    <source>
        <dbReference type="ARBA" id="ARBA00006583"/>
    </source>
</evidence>
<evidence type="ECO:0000256" key="9">
    <source>
        <dbReference type="NCBIfam" id="TIGR00362"/>
    </source>
</evidence>
<dbReference type="PRINTS" id="PR00051">
    <property type="entry name" value="DNAA"/>
</dbReference>
<keyword evidence="6 8" id="KW-0446">Lipid-binding</keyword>
<evidence type="ECO:0000256" key="7">
    <source>
        <dbReference type="ARBA" id="ARBA00023125"/>
    </source>
</evidence>
<keyword evidence="4 8" id="KW-0547">Nucleotide-binding</keyword>
<dbReference type="InterPro" id="IPR024633">
    <property type="entry name" value="DnaA_N_dom"/>
</dbReference>
<keyword evidence="7 8" id="KW-0238">DNA-binding</keyword>
<dbReference type="Gene3D" id="3.40.50.300">
    <property type="entry name" value="P-loop containing nucleotide triphosphate hydrolases"/>
    <property type="match status" value="1"/>
</dbReference>
<dbReference type="InterPro" id="IPR020591">
    <property type="entry name" value="Chromosome_initiator_DnaA-like"/>
</dbReference>
<evidence type="ECO:0000256" key="4">
    <source>
        <dbReference type="ARBA" id="ARBA00022741"/>
    </source>
</evidence>
<accession>A0A8J6N1L6</accession>
<evidence type="ECO:0000313" key="14">
    <source>
        <dbReference type="EMBL" id="MBC8178090.1"/>
    </source>
</evidence>
<dbReference type="Pfam" id="PF00308">
    <property type="entry name" value="Bac_DnaA"/>
    <property type="match status" value="1"/>
</dbReference>
<evidence type="ECO:0000256" key="5">
    <source>
        <dbReference type="ARBA" id="ARBA00022840"/>
    </source>
</evidence>
<evidence type="ECO:0000256" key="8">
    <source>
        <dbReference type="HAMAP-Rule" id="MF_00377"/>
    </source>
</evidence>
<feature type="binding site" evidence="8">
    <location>
        <position position="154"/>
    </location>
    <ligand>
        <name>ATP</name>
        <dbReference type="ChEBI" id="CHEBI:30616"/>
    </ligand>
</feature>
<dbReference type="GO" id="GO:0003688">
    <property type="term" value="F:DNA replication origin binding"/>
    <property type="evidence" value="ECO:0007669"/>
    <property type="project" value="UniProtKB-UniRule"/>
</dbReference>
<comment type="caution">
    <text evidence="14">The sequence shown here is derived from an EMBL/GenBank/DDBJ whole genome shotgun (WGS) entry which is preliminary data.</text>
</comment>
<evidence type="ECO:0000256" key="11">
    <source>
        <dbReference type="RuleBase" id="RU004227"/>
    </source>
</evidence>
<comment type="function">
    <text evidence="8 10">Plays an essential role in the initiation and regulation of chromosomal replication. ATP-DnaA binds to the origin of replication (oriC) to initiate formation of the DNA replication initiation complex once per cell cycle. Binds the DnaA box (a 9 base pair repeat at the origin) and separates the double-stranded (ds)DNA. Forms a right-handed helical filament on oriC DNA; dsDNA binds to the exterior of the filament while single-stranded (ss)DNA is stabiized in the filament's interior. The ATP-DnaA-oriC complex binds and stabilizes one strand of the AT-rich DNA unwinding element (DUE), permitting loading of DNA polymerase. After initiation quickly degrades to an ADP-DnaA complex that is not apt for DNA replication. Binds acidic phospholipids.</text>
</comment>
<dbReference type="InterPro" id="IPR003593">
    <property type="entry name" value="AAA+_ATPase"/>
</dbReference>
<dbReference type="CDD" id="cd00009">
    <property type="entry name" value="AAA"/>
    <property type="match status" value="1"/>
</dbReference>
<dbReference type="InterPro" id="IPR038454">
    <property type="entry name" value="DnaA_N_sf"/>
</dbReference>
<dbReference type="CDD" id="cd06571">
    <property type="entry name" value="Bac_DnaA_C"/>
    <property type="match status" value="1"/>
</dbReference>
<dbReference type="InterPro" id="IPR027417">
    <property type="entry name" value="P-loop_NTPase"/>
</dbReference>
<comment type="domain">
    <text evidence="8">Domain I is involved in oligomerization and binding regulators, domain II is flexibile and of varying length in different bacteria, domain III forms the AAA+ region, while domain IV binds dsDNA.</text>
</comment>
<dbReference type="InterPro" id="IPR010921">
    <property type="entry name" value="Trp_repressor/repl_initiator"/>
</dbReference>
<comment type="subcellular location">
    <subcellularLocation>
        <location evidence="8">Cytoplasm</location>
    </subcellularLocation>
</comment>
<comment type="similarity">
    <text evidence="1 8 11">Belongs to the DnaA family.</text>
</comment>
<dbReference type="SMART" id="SM00382">
    <property type="entry name" value="AAA"/>
    <property type="match status" value="1"/>
</dbReference>
<dbReference type="Proteomes" id="UP000650524">
    <property type="component" value="Unassembled WGS sequence"/>
</dbReference>
<dbReference type="InterPro" id="IPR001957">
    <property type="entry name" value="Chromosome_initiator_DnaA"/>
</dbReference>
<dbReference type="InterPro" id="IPR013159">
    <property type="entry name" value="DnaA_C"/>
</dbReference>
<dbReference type="GO" id="GO:0008289">
    <property type="term" value="F:lipid binding"/>
    <property type="evidence" value="ECO:0007669"/>
    <property type="project" value="UniProtKB-KW"/>
</dbReference>
<feature type="binding site" evidence="8">
    <location>
        <position position="158"/>
    </location>
    <ligand>
        <name>ATP</name>
        <dbReference type="ChEBI" id="CHEBI:30616"/>
    </ligand>
</feature>
<dbReference type="GO" id="GO:0006270">
    <property type="term" value="P:DNA replication initiation"/>
    <property type="evidence" value="ECO:0007669"/>
    <property type="project" value="UniProtKB-UniRule"/>
</dbReference>
<feature type="domain" description="AAA+ ATPase" evidence="12">
    <location>
        <begin position="143"/>
        <end position="278"/>
    </location>
</feature>
<dbReference type="InterPro" id="IPR018312">
    <property type="entry name" value="Chromosome_initiator_DnaA_CS"/>
</dbReference>
<evidence type="ECO:0000313" key="15">
    <source>
        <dbReference type="Proteomes" id="UP000650524"/>
    </source>
</evidence>
<reference evidence="14 15" key="1">
    <citation type="submission" date="2020-08" db="EMBL/GenBank/DDBJ databases">
        <title>Bridging the membrane lipid divide: bacteria of the FCB group superphylum have the potential to synthesize archaeal ether lipids.</title>
        <authorList>
            <person name="Villanueva L."/>
            <person name="Von Meijenfeldt F.A.B."/>
            <person name="Westbye A.B."/>
            <person name="Yadav S."/>
            <person name="Hopmans E.C."/>
            <person name="Dutilh B.E."/>
            <person name="Sinninghe Damste J.S."/>
        </authorList>
    </citation>
    <scope>NUCLEOTIDE SEQUENCE [LARGE SCALE GENOMIC DNA]</scope>
    <source>
        <strain evidence="14">NIOZ-UU27</strain>
    </source>
</reference>
<feature type="region of interest" description="Domain IV, binds dsDNA" evidence="8">
    <location>
        <begin position="328"/>
        <end position="448"/>
    </location>
</feature>
<dbReference type="Pfam" id="PF11638">
    <property type="entry name" value="DnaA_N"/>
    <property type="match status" value="1"/>
</dbReference>
<feature type="binding site" evidence="8">
    <location>
        <position position="156"/>
    </location>
    <ligand>
        <name>ATP</name>
        <dbReference type="ChEBI" id="CHEBI:30616"/>
    </ligand>
</feature>
<dbReference type="Pfam" id="PF08299">
    <property type="entry name" value="Bac_DnaA_C"/>
    <property type="match status" value="1"/>
</dbReference>
<dbReference type="SUPFAM" id="SSF48295">
    <property type="entry name" value="TrpR-like"/>
    <property type="match status" value="1"/>
</dbReference>
<evidence type="ECO:0000256" key="10">
    <source>
        <dbReference type="RuleBase" id="RU000577"/>
    </source>
</evidence>
<name>A0A8J6N1L6_9DELT</name>
<evidence type="ECO:0000256" key="3">
    <source>
        <dbReference type="ARBA" id="ARBA00022705"/>
    </source>
</evidence>
<dbReference type="Gene3D" id="1.10.8.60">
    <property type="match status" value="1"/>
</dbReference>
<gene>
    <name evidence="8 14" type="primary">dnaA</name>
    <name evidence="14" type="ORF">H8E19_11855</name>
</gene>
<feature type="domain" description="Chromosomal replication initiator DnaA C-terminal" evidence="13">
    <location>
        <begin position="354"/>
        <end position="422"/>
    </location>
</feature>
<evidence type="ECO:0000259" key="13">
    <source>
        <dbReference type="SMART" id="SM00760"/>
    </source>
</evidence>
<dbReference type="SMART" id="SM00760">
    <property type="entry name" value="Bac_DnaA_C"/>
    <property type="match status" value="1"/>
</dbReference>
<keyword evidence="2 8" id="KW-0963">Cytoplasm</keyword>
<keyword evidence="3 8" id="KW-0235">DNA replication</keyword>
<dbReference type="PROSITE" id="PS01008">
    <property type="entry name" value="DNAA"/>
    <property type="match status" value="1"/>
</dbReference>
<dbReference type="PANTHER" id="PTHR30050:SF2">
    <property type="entry name" value="CHROMOSOMAL REPLICATION INITIATOR PROTEIN DNAA"/>
    <property type="match status" value="1"/>
</dbReference>
<evidence type="ECO:0000259" key="12">
    <source>
        <dbReference type="SMART" id="SM00382"/>
    </source>
</evidence>
<dbReference type="GO" id="GO:0005524">
    <property type="term" value="F:ATP binding"/>
    <property type="evidence" value="ECO:0007669"/>
    <property type="project" value="UniProtKB-UniRule"/>
</dbReference>
<keyword evidence="5 8" id="KW-0067">ATP-binding</keyword>
<dbReference type="GO" id="GO:0006275">
    <property type="term" value="P:regulation of DNA replication"/>
    <property type="evidence" value="ECO:0007669"/>
    <property type="project" value="UniProtKB-UniRule"/>
</dbReference>
<organism evidence="14 15">
    <name type="scientific">Candidatus Desulfacyla euxinica</name>
    <dbReference type="NCBI Taxonomy" id="2841693"/>
    <lineage>
        <taxon>Bacteria</taxon>
        <taxon>Deltaproteobacteria</taxon>
        <taxon>Candidatus Desulfacyla</taxon>
    </lineage>
</organism>
<dbReference type="GO" id="GO:0005737">
    <property type="term" value="C:cytoplasm"/>
    <property type="evidence" value="ECO:0007669"/>
    <property type="project" value="UniProtKB-SubCell"/>
</dbReference>
<dbReference type="Gene3D" id="3.30.300.180">
    <property type="match status" value="1"/>
</dbReference>
<evidence type="ECO:0000256" key="2">
    <source>
        <dbReference type="ARBA" id="ARBA00022490"/>
    </source>
</evidence>
<dbReference type="HAMAP" id="MF_00377">
    <property type="entry name" value="DnaA_bact"/>
    <property type="match status" value="1"/>
</dbReference>
<comment type="caution">
    <text evidence="8">Lacks conserved residue(s) required for the propagation of feature annotation.</text>
</comment>
<dbReference type="AlphaFoldDB" id="A0A8J6N1L6"/>
<proteinExistence type="inferred from homology"/>
<dbReference type="NCBIfam" id="TIGR00362">
    <property type="entry name" value="DnaA"/>
    <property type="match status" value="1"/>
</dbReference>
<feature type="binding site" evidence="8">
    <location>
        <position position="157"/>
    </location>
    <ligand>
        <name>ATP</name>
        <dbReference type="ChEBI" id="CHEBI:30616"/>
    </ligand>
</feature>
<dbReference type="Gene3D" id="1.10.1750.10">
    <property type="match status" value="1"/>
</dbReference>
<dbReference type="SUPFAM" id="SSF52540">
    <property type="entry name" value="P-loop containing nucleoside triphosphate hydrolases"/>
    <property type="match status" value="1"/>
</dbReference>
<dbReference type="GO" id="GO:0005886">
    <property type="term" value="C:plasma membrane"/>
    <property type="evidence" value="ECO:0007669"/>
    <property type="project" value="TreeGrafter"/>
</dbReference>
<evidence type="ECO:0000256" key="6">
    <source>
        <dbReference type="ARBA" id="ARBA00023121"/>
    </source>
</evidence>
<comment type="subunit">
    <text evidence="8">Oligomerizes as a right-handed, spiral filament on DNA at oriC.</text>
</comment>
<dbReference type="PANTHER" id="PTHR30050">
    <property type="entry name" value="CHROMOSOMAL REPLICATION INITIATOR PROTEIN DNAA"/>
    <property type="match status" value="1"/>
</dbReference>
<dbReference type="EMBL" id="JACNJD010000255">
    <property type="protein sequence ID" value="MBC8178090.1"/>
    <property type="molecule type" value="Genomic_DNA"/>
</dbReference>
<sequence length="448" mass="51181">MNALWDEIKNKIKPALPKNSFSLWIDPISCLDNEDTIVLGCPNRFSKNWVQENYLDLIRDKFNDAGLGHVELLFKVERQKRIPALSSLPPDPDQLTLPSLPKTRGRRNLWLKSQFTFDRFIVGQSNEFAYSASKSMASGDPCNYHSLLMLANTGLGKTHLSQAIGHRILEKNPSSRIFYMTAEDFTNEMISSLRTDRIEEFKKRYRRCCDVLLLEEVHFLGGKEKIQVELGYTLDALASDNKKIIFTSALPPKDIPRMSKELTSRLTSGLVTAIADPDYNTRVQILTEKASVYNVGLSEEVIHYLAKRLKQDIRQMESALKCLKARAELIGARIDMDLAKEVVSALVSGECSITTEEIIKLVCGYYHVDREKVCSKSRKRIYASPRNIYTYLCRHHSDETLAGIGKTINRSHSTVLYSVELMEHKMKTDRNLKHQINFLSKRLGEMKK</sequence>